<organism evidence="7 8">
    <name type="scientific">Rheinheimera nanhaiensis E407-8</name>
    <dbReference type="NCBI Taxonomy" id="562729"/>
    <lineage>
        <taxon>Bacteria</taxon>
        <taxon>Pseudomonadati</taxon>
        <taxon>Pseudomonadota</taxon>
        <taxon>Gammaproteobacteria</taxon>
        <taxon>Chromatiales</taxon>
        <taxon>Chromatiaceae</taxon>
        <taxon>Rheinheimera</taxon>
    </lineage>
</organism>
<keyword evidence="5" id="KW-0175">Coiled coil</keyword>
<dbReference type="OrthoDB" id="9808480at2"/>
<keyword evidence="2" id="KW-0805">Transcription regulation</keyword>
<evidence type="ECO:0000256" key="2">
    <source>
        <dbReference type="ARBA" id="ARBA00023015"/>
    </source>
</evidence>
<name>I1E348_9GAMM</name>
<dbReference type="AlphaFoldDB" id="I1E348"/>
<evidence type="ECO:0000256" key="3">
    <source>
        <dbReference type="ARBA" id="ARBA00023125"/>
    </source>
</evidence>
<evidence type="ECO:0000313" key="8">
    <source>
        <dbReference type="Proteomes" id="UP000004374"/>
    </source>
</evidence>
<keyword evidence="1" id="KW-0678">Repressor</keyword>
<evidence type="ECO:0000259" key="6">
    <source>
        <dbReference type="PROSITE" id="PS50937"/>
    </source>
</evidence>
<dbReference type="InterPro" id="IPR047057">
    <property type="entry name" value="MerR_fam"/>
</dbReference>
<protein>
    <submittedName>
        <fullName evidence="7">MerR family transcriptional regulator</fullName>
    </submittedName>
</protein>
<dbReference type="Proteomes" id="UP000004374">
    <property type="component" value="Unassembled WGS sequence"/>
</dbReference>
<dbReference type="RefSeq" id="WP_008224547.1">
    <property type="nucleotide sequence ID" value="NZ_BAFK01000040.1"/>
</dbReference>
<keyword evidence="3" id="KW-0238">DNA-binding</keyword>
<evidence type="ECO:0000256" key="5">
    <source>
        <dbReference type="SAM" id="Coils"/>
    </source>
</evidence>
<dbReference type="SMART" id="SM00422">
    <property type="entry name" value="HTH_MERR"/>
    <property type="match status" value="1"/>
</dbReference>
<dbReference type="GO" id="GO:0003700">
    <property type="term" value="F:DNA-binding transcription factor activity"/>
    <property type="evidence" value="ECO:0007669"/>
    <property type="project" value="InterPro"/>
</dbReference>
<feature type="coiled-coil region" evidence="5">
    <location>
        <begin position="82"/>
        <end position="109"/>
    </location>
</feature>
<dbReference type="InterPro" id="IPR000551">
    <property type="entry name" value="MerR-type_HTH_dom"/>
</dbReference>
<reference evidence="7 8" key="1">
    <citation type="journal article" date="2012" name="J. Bacteriol.">
        <title>Genome Sequence of the Protease-Producing Bacterium Rheinheimera nanhaiensis E407-8T, Isolated from Deep-Sea Sediment of the South China Sea.</title>
        <authorList>
            <person name="Zhang X.-Y."/>
            <person name="Zhang Y.-J."/>
            <person name="Qin Q.-L."/>
            <person name="Xie B.-B."/>
            <person name="Chen X.-L."/>
            <person name="Zhou B.-C."/>
            <person name="Zhang Y.-Z."/>
        </authorList>
    </citation>
    <scope>NUCLEOTIDE SEQUENCE [LARGE SCALE GENOMIC DNA]</scope>
    <source>
        <strain evidence="7 8">E407-8</strain>
    </source>
</reference>
<comment type="caution">
    <text evidence="7">The sequence shown here is derived from an EMBL/GenBank/DDBJ whole genome shotgun (WGS) entry which is preliminary data.</text>
</comment>
<gene>
    <name evidence="7" type="ORF">RNAN_3752</name>
</gene>
<dbReference type="SUPFAM" id="SSF46955">
    <property type="entry name" value="Putative DNA-binding domain"/>
    <property type="match status" value="1"/>
</dbReference>
<feature type="domain" description="HTH merR-type" evidence="6">
    <location>
        <begin position="1"/>
        <end position="68"/>
    </location>
</feature>
<proteinExistence type="predicted"/>
<dbReference type="PANTHER" id="PTHR30204">
    <property type="entry name" value="REDOX-CYCLING DRUG-SENSING TRANSCRIPTIONAL ACTIVATOR SOXR"/>
    <property type="match status" value="1"/>
</dbReference>
<dbReference type="PROSITE" id="PS50937">
    <property type="entry name" value="HTH_MERR_2"/>
    <property type="match status" value="1"/>
</dbReference>
<dbReference type="PANTHER" id="PTHR30204:SF69">
    <property type="entry name" value="MERR-FAMILY TRANSCRIPTIONAL REGULATOR"/>
    <property type="match status" value="1"/>
</dbReference>
<dbReference type="PRINTS" id="PR00040">
    <property type="entry name" value="HTHMERR"/>
</dbReference>
<keyword evidence="4" id="KW-0804">Transcription</keyword>
<dbReference type="Gene3D" id="1.10.1660.10">
    <property type="match status" value="1"/>
</dbReference>
<evidence type="ECO:0000256" key="1">
    <source>
        <dbReference type="ARBA" id="ARBA00022491"/>
    </source>
</evidence>
<dbReference type="EMBL" id="BAFK01000040">
    <property type="protein sequence ID" value="GAB60726.1"/>
    <property type="molecule type" value="Genomic_DNA"/>
</dbReference>
<evidence type="ECO:0000256" key="4">
    <source>
        <dbReference type="ARBA" id="ARBA00023163"/>
    </source>
</evidence>
<sequence>MYIGAVTKQTGASAKAVRLYETLGLLGLVERKGTYRYYNASQLNQIMLICQAQQLGFRLAELNKVLGPDASAPDWPALLQHLADKQTAVQLEIMRLQQLEQQLKLAMQDIM</sequence>
<evidence type="ECO:0000313" key="7">
    <source>
        <dbReference type="EMBL" id="GAB60726.1"/>
    </source>
</evidence>
<accession>I1E348</accession>
<keyword evidence="8" id="KW-1185">Reference proteome</keyword>
<dbReference type="Pfam" id="PF13411">
    <property type="entry name" value="MerR_1"/>
    <property type="match status" value="1"/>
</dbReference>
<dbReference type="InterPro" id="IPR009061">
    <property type="entry name" value="DNA-bd_dom_put_sf"/>
</dbReference>
<dbReference type="STRING" id="562729.RNAN_3752"/>
<dbReference type="GO" id="GO:0003677">
    <property type="term" value="F:DNA binding"/>
    <property type="evidence" value="ECO:0007669"/>
    <property type="project" value="UniProtKB-KW"/>
</dbReference>